<sequence length="93" mass="9388">MAMTVPVDVAASVRDALVAELGIDATALAGEAELSLLPGMESVKLLRIVSALEEVHGVSLDDDVLFSIETVDDLIRALGGAPDAGGTTGETGP</sequence>
<feature type="domain" description="Carrier" evidence="1">
    <location>
        <begin position="7"/>
        <end position="82"/>
    </location>
</feature>
<dbReference type="AlphaFoldDB" id="A0A0K9XCI5"/>
<reference evidence="3" key="1">
    <citation type="submission" date="2015-07" db="EMBL/GenBank/DDBJ databases">
        <title>Draft genome sequence of Streptomyces sp. CMAA 1322, a bacterium isolated from Caatinga biome, from dry forest semiarid of Brazil.</title>
        <authorList>
            <person name="Santos S.N."/>
            <person name="Gacesa R."/>
            <person name="Taketani R.G."/>
            <person name="Long P.F."/>
            <person name="Melo I.S."/>
        </authorList>
    </citation>
    <scope>NUCLEOTIDE SEQUENCE [LARGE SCALE GENOMIC DNA]</scope>
    <source>
        <strain evidence="3">CMAA 1322</strain>
    </source>
</reference>
<evidence type="ECO:0000313" key="3">
    <source>
        <dbReference type="Proteomes" id="UP000037288"/>
    </source>
</evidence>
<dbReference type="Gene3D" id="1.10.1200.10">
    <property type="entry name" value="ACP-like"/>
    <property type="match status" value="1"/>
</dbReference>
<dbReference type="InterPro" id="IPR036736">
    <property type="entry name" value="ACP-like_sf"/>
</dbReference>
<dbReference type="EMBL" id="LFXA01000013">
    <property type="protein sequence ID" value="KNB50821.1"/>
    <property type="molecule type" value="Genomic_DNA"/>
</dbReference>
<name>A0A0K9XCI5_9ACTN</name>
<dbReference type="Proteomes" id="UP000037288">
    <property type="component" value="Unassembled WGS sequence"/>
</dbReference>
<dbReference type="InterPro" id="IPR009081">
    <property type="entry name" value="PP-bd_ACP"/>
</dbReference>
<proteinExistence type="predicted"/>
<organism evidence="2 3">
    <name type="scientific">Streptomyces caatingaensis</name>
    <dbReference type="NCBI Taxonomy" id="1678637"/>
    <lineage>
        <taxon>Bacteria</taxon>
        <taxon>Bacillati</taxon>
        <taxon>Actinomycetota</taxon>
        <taxon>Actinomycetes</taxon>
        <taxon>Kitasatosporales</taxon>
        <taxon>Streptomycetaceae</taxon>
        <taxon>Streptomyces</taxon>
    </lineage>
</organism>
<comment type="caution">
    <text evidence="2">The sequence shown here is derived from an EMBL/GenBank/DDBJ whole genome shotgun (WGS) entry which is preliminary data.</text>
</comment>
<dbReference type="OrthoDB" id="3629761at2"/>
<evidence type="ECO:0000313" key="2">
    <source>
        <dbReference type="EMBL" id="KNB50821.1"/>
    </source>
</evidence>
<evidence type="ECO:0000259" key="1">
    <source>
        <dbReference type="PROSITE" id="PS50075"/>
    </source>
</evidence>
<dbReference type="RefSeq" id="WP_049717734.1">
    <property type="nucleotide sequence ID" value="NZ_LFXA01000013.1"/>
</dbReference>
<gene>
    <name evidence="2" type="ORF">AC230_20530</name>
</gene>
<dbReference type="PATRIC" id="fig|1678637.3.peg.4395"/>
<protein>
    <recommendedName>
        <fullName evidence="1">Carrier domain-containing protein</fullName>
    </recommendedName>
</protein>
<accession>A0A0K9XCI5</accession>
<dbReference type="PROSITE" id="PS50075">
    <property type="entry name" value="CARRIER"/>
    <property type="match status" value="1"/>
</dbReference>
<dbReference type="STRING" id="1678637.AC230_20530"/>
<keyword evidence="3" id="KW-1185">Reference proteome</keyword>
<dbReference type="SUPFAM" id="SSF47336">
    <property type="entry name" value="ACP-like"/>
    <property type="match status" value="1"/>
</dbReference>
<dbReference type="Pfam" id="PF00550">
    <property type="entry name" value="PP-binding"/>
    <property type="match status" value="1"/>
</dbReference>